<dbReference type="Gene3D" id="3.30.470.20">
    <property type="entry name" value="ATP-grasp fold, B domain"/>
    <property type="match status" value="1"/>
</dbReference>
<reference evidence="1 2" key="1">
    <citation type="submission" date="2015-07" db="EMBL/GenBank/DDBJ databases">
        <authorList>
            <person name="Noorani M."/>
        </authorList>
    </citation>
    <scope>NUCLEOTIDE SEQUENCE [LARGE SCALE GENOMIC DNA]</scope>
    <source>
        <strain evidence="1 2">KCTC 42284</strain>
    </source>
</reference>
<dbReference type="InterPro" id="IPR013815">
    <property type="entry name" value="ATP_grasp_subdomain_1"/>
</dbReference>
<proteinExistence type="predicted"/>
<sequence>MRNTPLAVVLGSSPTALYAVRELSASGYRVALLDQSKGCAWYSRLINAGRYQGSLGAVVDKLSEIQPAGRQEGVVLVPTNDFFIEQLINSCDHLVSRFRFFDCYRSVAGKLLDKALFYECCREHGVATPTVWRVRRAADVEAITDQLIFPCILKPELIHKARHRLAGKKLLVLRSRSDLSAAVNVLAGDTGNWLVQELIPGPESDIRLVALAFGSEGQLLSRFSGRKLRQYPAGFGSASLVSSERCLESEEIAVDFLRALAYKGVCGAEFKRDPRDGRLKLIEINPRPTLWFQIAKDSGRSILASAVDELMGRPSCEGAIQQSDVLWRYLFKDLAAARFYKSPPREFPLPAPDLESARDVRGRSWPVFSWSDPMPAVMEPFGFVRKAMGRWR</sequence>
<dbReference type="GO" id="GO:0005524">
    <property type="term" value="F:ATP binding"/>
    <property type="evidence" value="ECO:0007669"/>
    <property type="project" value="UniProtKB-UniRule"/>
</dbReference>
<dbReference type="PROSITE" id="PS50975">
    <property type="entry name" value="ATP_GRASP"/>
    <property type="match status" value="1"/>
</dbReference>
<keyword evidence="2" id="KW-1185">Reference proteome</keyword>
<dbReference type="EMBL" id="CP012154">
    <property type="protein sequence ID" value="AKS42752.1"/>
    <property type="molecule type" value="Genomic_DNA"/>
</dbReference>
<evidence type="ECO:0000313" key="1">
    <source>
        <dbReference type="EMBL" id="AKS42752.1"/>
    </source>
</evidence>
<dbReference type="AlphaFoldDB" id="A0A0K0XYQ3"/>
<accession>A0A0K0XYQ3</accession>
<dbReference type="RefSeq" id="WP_156201153.1">
    <property type="nucleotide sequence ID" value="NZ_CP012154.1"/>
</dbReference>
<name>A0A0K0XYQ3_9GAMM</name>
<dbReference type="InterPro" id="IPR011761">
    <property type="entry name" value="ATP-grasp"/>
</dbReference>
<organism evidence="1 2">
    <name type="scientific">Wenzhouxiangella marina</name>
    <dbReference type="NCBI Taxonomy" id="1579979"/>
    <lineage>
        <taxon>Bacteria</taxon>
        <taxon>Pseudomonadati</taxon>
        <taxon>Pseudomonadota</taxon>
        <taxon>Gammaproteobacteria</taxon>
        <taxon>Chromatiales</taxon>
        <taxon>Wenzhouxiangellaceae</taxon>
        <taxon>Wenzhouxiangella</taxon>
    </lineage>
</organism>
<dbReference type="STRING" id="1579979.WM2015_2390"/>
<dbReference type="GO" id="GO:0046872">
    <property type="term" value="F:metal ion binding"/>
    <property type="evidence" value="ECO:0007669"/>
    <property type="project" value="InterPro"/>
</dbReference>
<evidence type="ECO:0000313" key="2">
    <source>
        <dbReference type="Proteomes" id="UP000066624"/>
    </source>
</evidence>
<gene>
    <name evidence="1" type="ORF">WM2015_2390</name>
</gene>
<dbReference type="KEGG" id="wma:WM2015_2390"/>
<dbReference type="Proteomes" id="UP000066624">
    <property type="component" value="Chromosome"/>
</dbReference>
<dbReference type="GO" id="GO:0003824">
    <property type="term" value="F:catalytic activity"/>
    <property type="evidence" value="ECO:0007669"/>
    <property type="project" value="UniProtKB-ARBA"/>
</dbReference>
<dbReference type="SUPFAM" id="SSF56059">
    <property type="entry name" value="Glutathione synthetase ATP-binding domain-like"/>
    <property type="match status" value="1"/>
</dbReference>
<dbReference type="Gene3D" id="3.30.1490.20">
    <property type="entry name" value="ATP-grasp fold, A domain"/>
    <property type="match status" value="1"/>
</dbReference>
<protein>
    <submittedName>
        <fullName evidence="1">Uncharacterized protein</fullName>
    </submittedName>
</protein>
<dbReference type="OrthoDB" id="5420347at2"/>